<name>A0A8D8FH81_CULPI</name>
<accession>A0A8D8FH81</accession>
<dbReference type="EMBL" id="HBUE01070980">
    <property type="protein sequence ID" value="CAG6472604.1"/>
    <property type="molecule type" value="Transcribed_RNA"/>
</dbReference>
<dbReference type="AlphaFoldDB" id="A0A8D8FH81"/>
<proteinExistence type="predicted"/>
<protein>
    <submittedName>
        <fullName evidence="1">(northern house mosquito) hypothetical protein</fullName>
    </submittedName>
</protein>
<dbReference type="EMBL" id="HBUE01259561">
    <property type="protein sequence ID" value="CAG6558383.1"/>
    <property type="molecule type" value="Transcribed_RNA"/>
</dbReference>
<sequence>MLSSSLRTFFSCRNSCCFSLRSSCSVFSIIEICSLVSPSVITSCFSRASRSFRWRSSSTSASISCFLRSRSRMMWRLRAFQSCSSFSVLAAGWAGGCDGTVFRYFLALILGHFLGCGNTTKVSGKWTAICWKICWKEVKIDRAS</sequence>
<evidence type="ECO:0000313" key="1">
    <source>
        <dbReference type="EMBL" id="CAG6472602.1"/>
    </source>
</evidence>
<dbReference type="EMBL" id="HBUE01070978">
    <property type="protein sequence ID" value="CAG6472603.1"/>
    <property type="molecule type" value="Transcribed_RNA"/>
</dbReference>
<dbReference type="EMBL" id="HBUE01070985">
    <property type="protein sequence ID" value="CAG6472606.1"/>
    <property type="molecule type" value="Transcribed_RNA"/>
</dbReference>
<dbReference type="EMBL" id="HBUE01070976">
    <property type="protein sequence ID" value="CAG6472602.1"/>
    <property type="molecule type" value="Transcribed_RNA"/>
</dbReference>
<dbReference type="EMBL" id="HBUE01154514">
    <property type="protein sequence ID" value="CAG6507054.1"/>
    <property type="molecule type" value="Transcribed_RNA"/>
</dbReference>
<organism evidence="1">
    <name type="scientific">Culex pipiens</name>
    <name type="common">House mosquito</name>
    <dbReference type="NCBI Taxonomy" id="7175"/>
    <lineage>
        <taxon>Eukaryota</taxon>
        <taxon>Metazoa</taxon>
        <taxon>Ecdysozoa</taxon>
        <taxon>Arthropoda</taxon>
        <taxon>Hexapoda</taxon>
        <taxon>Insecta</taxon>
        <taxon>Pterygota</taxon>
        <taxon>Neoptera</taxon>
        <taxon>Endopterygota</taxon>
        <taxon>Diptera</taxon>
        <taxon>Nematocera</taxon>
        <taxon>Culicoidea</taxon>
        <taxon>Culicidae</taxon>
        <taxon>Culicinae</taxon>
        <taxon>Culicini</taxon>
        <taxon>Culex</taxon>
        <taxon>Culex</taxon>
    </lineage>
</organism>
<reference evidence="1" key="1">
    <citation type="submission" date="2021-05" db="EMBL/GenBank/DDBJ databases">
        <authorList>
            <person name="Alioto T."/>
            <person name="Alioto T."/>
            <person name="Gomez Garrido J."/>
        </authorList>
    </citation>
    <scope>NUCLEOTIDE SEQUENCE</scope>
</reference>